<comment type="subcellular location">
    <subcellularLocation>
        <location evidence="1">Membrane</location>
    </subcellularLocation>
</comment>
<feature type="chain" id="PRO_5022820765" evidence="9">
    <location>
        <begin position="28"/>
        <end position="467"/>
    </location>
</feature>
<dbReference type="PROSITE" id="PS51779">
    <property type="entry name" value="POTRA"/>
    <property type="match status" value="2"/>
</dbReference>
<keyword evidence="5" id="KW-1133">Transmembrane helix</keyword>
<dbReference type="GO" id="GO:0051301">
    <property type="term" value="P:cell division"/>
    <property type="evidence" value="ECO:0007669"/>
    <property type="project" value="UniProtKB-KW"/>
</dbReference>
<feature type="region of interest" description="Disordered" evidence="8">
    <location>
        <begin position="28"/>
        <end position="47"/>
    </location>
</feature>
<organism evidence="11 12">
    <name type="scientific">Roseimaritima ulvae</name>
    <dbReference type="NCBI Taxonomy" id="980254"/>
    <lineage>
        <taxon>Bacteria</taxon>
        <taxon>Pseudomonadati</taxon>
        <taxon>Planctomycetota</taxon>
        <taxon>Planctomycetia</taxon>
        <taxon>Pirellulales</taxon>
        <taxon>Pirellulaceae</taxon>
        <taxon>Roseimaritima</taxon>
    </lineage>
</organism>
<feature type="domain" description="POTRA" evidence="10">
    <location>
        <begin position="141"/>
        <end position="217"/>
    </location>
</feature>
<proteinExistence type="predicted"/>
<evidence type="ECO:0000256" key="3">
    <source>
        <dbReference type="ARBA" id="ARBA00022618"/>
    </source>
</evidence>
<dbReference type="EMBL" id="CP042914">
    <property type="protein sequence ID" value="QEG38849.1"/>
    <property type="molecule type" value="Genomic_DNA"/>
</dbReference>
<dbReference type="GO" id="GO:0005886">
    <property type="term" value="C:plasma membrane"/>
    <property type="evidence" value="ECO:0007669"/>
    <property type="project" value="TreeGrafter"/>
</dbReference>
<evidence type="ECO:0000256" key="7">
    <source>
        <dbReference type="ARBA" id="ARBA00023306"/>
    </source>
</evidence>
<feature type="signal peptide" evidence="9">
    <location>
        <begin position="1"/>
        <end position="27"/>
    </location>
</feature>
<keyword evidence="3" id="KW-0132">Cell division</keyword>
<dbReference type="KEGG" id="rul:UC8_08070"/>
<keyword evidence="9" id="KW-0732">Signal</keyword>
<sequence length="467" mass="53554" precursor="true">MPQWLALFNVFCFTLLFTLTTSTPSHAQMGGGGMGGSGGGAPPPNERARFREHVHDMGGLRIRRESGDTIVTSVEIRGNRFVGTAKVLQLLETRPDRLFDEEMVLSDIRKLNEFGAFSDVRYRIEDRPEGKHVIFEVVELPTVSDVVYFGNRGLNDRELRGRSGVQANDPLNEFTIESAVRRLEDYYREQGFNNAVISSQVGHQGDPRAVVFRISEGVKERIHRIRIVGNQIEGEARLKKVIRSRDSFMRVGDYIGNTANLQQIDADVDILTSYYRNLGFLRAHVSRLIEYDETGKWLNVTFVVVENERYIINDIKIVGNQFVPEEQLRERLTLKPGEFFSGMKLNLDTSELMYSYGTLGFIYCEVEPQPVMRDEPDRVDLVFKINEGDRWKIGQIFVNIEGEPHLMRETMLLNQLDLVEGQYIDRRKLESGRNVLNRLQLFETNPTLADAPDIKVVPQEDSFDYEY</sequence>
<dbReference type="Pfam" id="PF07244">
    <property type="entry name" value="POTRA"/>
    <property type="match status" value="4"/>
</dbReference>
<evidence type="ECO:0000256" key="8">
    <source>
        <dbReference type="SAM" id="MobiDB-lite"/>
    </source>
</evidence>
<evidence type="ECO:0000259" key="10">
    <source>
        <dbReference type="PROSITE" id="PS51779"/>
    </source>
</evidence>
<dbReference type="Proteomes" id="UP000325286">
    <property type="component" value="Chromosome"/>
</dbReference>
<evidence type="ECO:0000256" key="6">
    <source>
        <dbReference type="ARBA" id="ARBA00023136"/>
    </source>
</evidence>
<keyword evidence="4" id="KW-0812">Transmembrane</keyword>
<evidence type="ECO:0000313" key="12">
    <source>
        <dbReference type="Proteomes" id="UP000325286"/>
    </source>
</evidence>
<evidence type="ECO:0000256" key="9">
    <source>
        <dbReference type="SAM" id="SignalP"/>
    </source>
</evidence>
<keyword evidence="2" id="KW-1003">Cell membrane</keyword>
<evidence type="ECO:0000256" key="1">
    <source>
        <dbReference type="ARBA" id="ARBA00004370"/>
    </source>
</evidence>
<dbReference type="OrthoDB" id="231360at2"/>
<evidence type="ECO:0000313" key="11">
    <source>
        <dbReference type="EMBL" id="QEG38849.1"/>
    </source>
</evidence>
<dbReference type="InterPro" id="IPR050487">
    <property type="entry name" value="FtsQ_DivIB"/>
</dbReference>
<keyword evidence="6" id="KW-0472">Membrane</keyword>
<dbReference type="InterPro" id="IPR034746">
    <property type="entry name" value="POTRA"/>
</dbReference>
<accession>A0A5B9QLF5</accession>
<feature type="compositionally biased region" description="Gly residues" evidence="8">
    <location>
        <begin position="29"/>
        <end position="40"/>
    </location>
</feature>
<feature type="domain" description="POTRA" evidence="10">
    <location>
        <begin position="310"/>
        <end position="388"/>
    </location>
</feature>
<evidence type="ECO:0000256" key="2">
    <source>
        <dbReference type="ARBA" id="ARBA00022475"/>
    </source>
</evidence>
<evidence type="ECO:0000256" key="4">
    <source>
        <dbReference type="ARBA" id="ARBA00022692"/>
    </source>
</evidence>
<keyword evidence="12" id="KW-1185">Reference proteome</keyword>
<dbReference type="PANTHER" id="PTHR37820">
    <property type="entry name" value="CELL DIVISION PROTEIN DIVIB"/>
    <property type="match status" value="1"/>
</dbReference>
<dbReference type="RefSeq" id="WP_068140370.1">
    <property type="nucleotide sequence ID" value="NZ_CP042914.1"/>
</dbReference>
<evidence type="ECO:0000256" key="5">
    <source>
        <dbReference type="ARBA" id="ARBA00022989"/>
    </source>
</evidence>
<dbReference type="Gene3D" id="3.10.20.310">
    <property type="entry name" value="membrane protein fhac"/>
    <property type="match status" value="5"/>
</dbReference>
<reference evidence="11 12" key="1">
    <citation type="submission" date="2019-08" db="EMBL/GenBank/DDBJ databases">
        <title>Deep-cultivation of Planctomycetes and their phenomic and genomic characterization uncovers novel biology.</title>
        <authorList>
            <person name="Wiegand S."/>
            <person name="Jogler M."/>
            <person name="Boedeker C."/>
            <person name="Pinto D."/>
            <person name="Vollmers J."/>
            <person name="Rivas-Marin E."/>
            <person name="Kohn T."/>
            <person name="Peeters S.H."/>
            <person name="Heuer A."/>
            <person name="Rast P."/>
            <person name="Oberbeckmann S."/>
            <person name="Bunk B."/>
            <person name="Jeske O."/>
            <person name="Meyerdierks A."/>
            <person name="Storesund J.E."/>
            <person name="Kallscheuer N."/>
            <person name="Luecker S."/>
            <person name="Lage O.M."/>
            <person name="Pohl T."/>
            <person name="Merkel B.J."/>
            <person name="Hornburger P."/>
            <person name="Mueller R.-W."/>
            <person name="Bruemmer F."/>
            <person name="Labrenz M."/>
            <person name="Spormann A.M."/>
            <person name="Op den Camp H."/>
            <person name="Overmann J."/>
            <person name="Amann R."/>
            <person name="Jetten M.S.M."/>
            <person name="Mascher T."/>
            <person name="Medema M.H."/>
            <person name="Devos D.P."/>
            <person name="Kaster A.-K."/>
            <person name="Ovreas L."/>
            <person name="Rohde M."/>
            <person name="Galperin M.Y."/>
            <person name="Jogler C."/>
        </authorList>
    </citation>
    <scope>NUCLEOTIDE SEQUENCE [LARGE SCALE GENOMIC DNA]</scope>
    <source>
        <strain evidence="11 12">UC8</strain>
    </source>
</reference>
<protein>
    <submittedName>
        <fullName evidence="11">Outer membrane protein assembly factor BamA</fullName>
    </submittedName>
</protein>
<gene>
    <name evidence="11" type="primary">bamA_1</name>
    <name evidence="11" type="ORF">UC8_08070</name>
</gene>
<keyword evidence="7" id="KW-0131">Cell cycle</keyword>
<name>A0A5B9QLF5_9BACT</name>
<dbReference type="InterPro" id="IPR010827">
    <property type="entry name" value="BamA/TamA_POTRA"/>
</dbReference>
<dbReference type="AlphaFoldDB" id="A0A5B9QLF5"/>
<dbReference type="PANTHER" id="PTHR37820:SF1">
    <property type="entry name" value="CELL DIVISION PROTEIN FTSQ"/>
    <property type="match status" value="1"/>
</dbReference>
<dbReference type="GO" id="GO:0019867">
    <property type="term" value="C:outer membrane"/>
    <property type="evidence" value="ECO:0007669"/>
    <property type="project" value="InterPro"/>
</dbReference>